<accession>A0A0F9N4W5</accession>
<dbReference type="EMBL" id="LAZR01008792">
    <property type="protein sequence ID" value="KKM76552.1"/>
    <property type="molecule type" value="Genomic_DNA"/>
</dbReference>
<protein>
    <submittedName>
        <fullName evidence="1">Uncharacterized protein</fullName>
    </submittedName>
</protein>
<dbReference type="InterPro" id="IPR036086">
    <property type="entry name" value="ParB/Sulfiredoxin_sf"/>
</dbReference>
<evidence type="ECO:0000313" key="1">
    <source>
        <dbReference type="EMBL" id="KKM76552.1"/>
    </source>
</evidence>
<dbReference type="Gene3D" id="3.90.1530.10">
    <property type="entry name" value="Conserved hypothetical protein from pyrococcus furiosus pfu- 392566-001, ParB domain"/>
    <property type="match status" value="1"/>
</dbReference>
<comment type="caution">
    <text evidence="1">The sequence shown here is derived from an EMBL/GenBank/DDBJ whole genome shotgun (WGS) entry which is preliminary data.</text>
</comment>
<organism evidence="1">
    <name type="scientific">marine sediment metagenome</name>
    <dbReference type="NCBI Taxonomy" id="412755"/>
    <lineage>
        <taxon>unclassified sequences</taxon>
        <taxon>metagenomes</taxon>
        <taxon>ecological metagenomes</taxon>
    </lineage>
</organism>
<name>A0A0F9N4W5_9ZZZZ</name>
<reference evidence="1" key="1">
    <citation type="journal article" date="2015" name="Nature">
        <title>Complex archaea that bridge the gap between prokaryotes and eukaryotes.</title>
        <authorList>
            <person name="Spang A."/>
            <person name="Saw J.H."/>
            <person name="Jorgensen S.L."/>
            <person name="Zaremba-Niedzwiedzka K."/>
            <person name="Martijn J."/>
            <person name="Lind A.E."/>
            <person name="van Eijk R."/>
            <person name="Schleper C."/>
            <person name="Guy L."/>
            <person name="Ettema T.J."/>
        </authorList>
    </citation>
    <scope>NUCLEOTIDE SEQUENCE</scope>
</reference>
<proteinExistence type="predicted"/>
<dbReference type="SUPFAM" id="SSF110849">
    <property type="entry name" value="ParB/Sulfiredoxin"/>
    <property type="match status" value="1"/>
</dbReference>
<sequence>MAPETATSASCRTCPTIELVDPNDLIPSEVNEKVYRPVDPNDPGIKKLAKDIEKNGILEPLVISSDNRVLSGNRRQAGAIIAGLSVVPVRRENISSDDPEFLKMLVSYNSQRVKSRPELLREVVIQTDSDEAYEALLEYRKQEASIAVDTMNVKNRSDRRGISDRKSDMVRAVIDVVYDNEDYWPLSDRGIHYGLLNAPPLRNTKRRGSRYKNDLKSYKDACDLLVRMRLNGEIPMNCIEDSTRPTVEWNVHANPQDFARGEIDGLLKGFRRDLQQSQAVHLEIIAEKLTVQNIIRPICGKYNIPYTIGRGYCSLPARYKIVERFRRSGKDKLVLIILGDLDCEGVDIGECLLQSVRQDFGVYNAEAVRAALNPEHVKKLKHNAQDAKSGSSRYANFVKRYGKKAFELEAVSPKRLQEILSETIDSLLDTAAFNAELEAEKEDAAFLAGLREMIQEGALEALEDYDD</sequence>
<gene>
    <name evidence="1" type="ORF">LCGC14_1379010</name>
</gene>
<dbReference type="AlphaFoldDB" id="A0A0F9N4W5"/>